<feature type="domain" description="N-acetyltransferase" evidence="1">
    <location>
        <begin position="11"/>
        <end position="169"/>
    </location>
</feature>
<sequence length="170" mass="18079">MTGAVADEQEYRWRQMSAGDLATVSSISDAVHGRFTEPVAIYAERLALYPAGCRVLERTGGVVGYLISHPWHRENPPKLGALLGAIPPDADSYYLHDLALLPAARGTGAGKAALDFVKAQARALGFSDIALMAVGGADRYWAAQGFAYVPRDVDPSYGPAAYLMLGAVLI</sequence>
<protein>
    <submittedName>
        <fullName evidence="2">GNAT family N-acetyltransferase</fullName>
    </submittedName>
</protein>
<dbReference type="KEGG" id="sphc:CVN68_12735"/>
<keyword evidence="2" id="KW-0808">Transferase</keyword>
<dbReference type="InterPro" id="IPR000182">
    <property type="entry name" value="GNAT_dom"/>
</dbReference>
<evidence type="ECO:0000313" key="3">
    <source>
        <dbReference type="Proteomes" id="UP000229081"/>
    </source>
</evidence>
<proteinExistence type="predicted"/>
<dbReference type="InterPro" id="IPR016181">
    <property type="entry name" value="Acyl_CoA_acyltransferase"/>
</dbReference>
<gene>
    <name evidence="2" type="ORF">CVN68_12735</name>
</gene>
<keyword evidence="3" id="KW-1185">Reference proteome</keyword>
<dbReference type="SUPFAM" id="SSF55729">
    <property type="entry name" value="Acyl-CoA N-acyltransferases (Nat)"/>
    <property type="match status" value="1"/>
</dbReference>
<accession>A0A2K8MFT5</accession>
<organism evidence="2 3">
    <name type="scientific">Sphingomonas psychrotolerans</name>
    <dbReference type="NCBI Taxonomy" id="1327635"/>
    <lineage>
        <taxon>Bacteria</taxon>
        <taxon>Pseudomonadati</taxon>
        <taxon>Pseudomonadota</taxon>
        <taxon>Alphaproteobacteria</taxon>
        <taxon>Sphingomonadales</taxon>
        <taxon>Sphingomonadaceae</taxon>
        <taxon>Sphingomonas</taxon>
    </lineage>
</organism>
<evidence type="ECO:0000313" key="2">
    <source>
        <dbReference type="EMBL" id="ATY32733.1"/>
    </source>
</evidence>
<dbReference type="Pfam" id="PF00583">
    <property type="entry name" value="Acetyltransf_1"/>
    <property type="match status" value="1"/>
</dbReference>
<dbReference type="Gene3D" id="3.40.630.30">
    <property type="match status" value="1"/>
</dbReference>
<dbReference type="AlphaFoldDB" id="A0A2K8MFT5"/>
<reference evidence="2 3" key="1">
    <citation type="submission" date="2017-11" db="EMBL/GenBank/DDBJ databases">
        <title>Complete genome sequence of Sphingomonas sp. Strain Cra20, a psychrotolerant potential plant growth promoting rhizobacteria.</title>
        <authorList>
            <person name="Luo Y."/>
        </authorList>
    </citation>
    <scope>NUCLEOTIDE SEQUENCE [LARGE SCALE GENOMIC DNA]</scope>
    <source>
        <strain evidence="2 3">Cra20</strain>
    </source>
</reference>
<dbReference type="CDD" id="cd04301">
    <property type="entry name" value="NAT_SF"/>
    <property type="match status" value="1"/>
</dbReference>
<name>A0A2K8MFT5_9SPHN</name>
<dbReference type="OrthoDB" id="359414at2"/>
<dbReference type="Proteomes" id="UP000229081">
    <property type="component" value="Chromosome"/>
</dbReference>
<evidence type="ECO:0000259" key="1">
    <source>
        <dbReference type="PROSITE" id="PS51186"/>
    </source>
</evidence>
<dbReference type="PROSITE" id="PS51186">
    <property type="entry name" value="GNAT"/>
    <property type="match status" value="1"/>
</dbReference>
<dbReference type="GO" id="GO:0016747">
    <property type="term" value="F:acyltransferase activity, transferring groups other than amino-acyl groups"/>
    <property type="evidence" value="ECO:0007669"/>
    <property type="project" value="InterPro"/>
</dbReference>
<dbReference type="EMBL" id="CP024923">
    <property type="protein sequence ID" value="ATY32733.1"/>
    <property type="molecule type" value="Genomic_DNA"/>
</dbReference>